<dbReference type="Pfam" id="PF05728">
    <property type="entry name" value="UPF0227"/>
    <property type="match status" value="1"/>
</dbReference>
<gene>
    <name evidence="1" type="ORF">H5985_04100</name>
</gene>
<dbReference type="Proteomes" id="UP000777002">
    <property type="component" value="Unassembled WGS sequence"/>
</dbReference>
<protein>
    <submittedName>
        <fullName evidence="1">Esterase</fullName>
    </submittedName>
</protein>
<dbReference type="SUPFAM" id="SSF53474">
    <property type="entry name" value="alpha/beta-Hydrolases"/>
    <property type="match status" value="1"/>
</dbReference>
<keyword evidence="2" id="KW-1185">Reference proteome</keyword>
<dbReference type="InterPro" id="IPR008886">
    <property type="entry name" value="UPF0227/Esterase_YqiA"/>
</dbReference>
<dbReference type="Gene3D" id="3.40.50.1820">
    <property type="entry name" value="alpha/beta hydrolase"/>
    <property type="match status" value="1"/>
</dbReference>
<accession>A0ABS2GU16</accession>
<organism evidence="1 2">
    <name type="scientific">Parasutterella secunda</name>
    <dbReference type="NCBI Taxonomy" id="626947"/>
    <lineage>
        <taxon>Bacteria</taxon>
        <taxon>Pseudomonadati</taxon>
        <taxon>Pseudomonadota</taxon>
        <taxon>Betaproteobacteria</taxon>
        <taxon>Burkholderiales</taxon>
        <taxon>Sutterellaceae</taxon>
        <taxon>Parasutterella</taxon>
    </lineage>
</organism>
<sequence length="188" mass="21458">MVLMYLHGFRSTPFSKKGQIMREAFSEKLTFEAPDLNVGPKEAQKILIEATQNLDPSQLCLVGSSLGGFYATWLAERISCRAVLLNPATEPWCVINDYLGVQTIANTDRTIEVLPEFAQQARQMNCERIHPERYLVFLSTADEVLDWKKAQKKYADCPQILLPGNTHEINHFEQCLPEIEKFLVETPR</sequence>
<dbReference type="PANTHER" id="PTHR35602">
    <property type="entry name" value="ESTERASE YQIA-RELATED"/>
    <property type="match status" value="1"/>
</dbReference>
<reference evidence="1 2" key="1">
    <citation type="journal article" date="2021" name="Sci. Rep.">
        <title>The distribution of antibiotic resistance genes in chicken gut microbiota commensals.</title>
        <authorList>
            <person name="Juricova H."/>
            <person name="Matiasovicova J."/>
            <person name="Kubasova T."/>
            <person name="Cejkova D."/>
            <person name="Rychlik I."/>
        </authorList>
    </citation>
    <scope>NUCLEOTIDE SEQUENCE [LARGE SCALE GENOMIC DNA]</scope>
    <source>
        <strain evidence="1 2">An562</strain>
    </source>
</reference>
<evidence type="ECO:0000313" key="1">
    <source>
        <dbReference type="EMBL" id="MBM6928449.1"/>
    </source>
</evidence>
<comment type="caution">
    <text evidence="1">The sequence shown here is derived from an EMBL/GenBank/DDBJ whole genome shotgun (WGS) entry which is preliminary data.</text>
</comment>
<evidence type="ECO:0000313" key="2">
    <source>
        <dbReference type="Proteomes" id="UP000777002"/>
    </source>
</evidence>
<proteinExistence type="predicted"/>
<dbReference type="InterPro" id="IPR029058">
    <property type="entry name" value="AB_hydrolase_fold"/>
</dbReference>
<dbReference type="EMBL" id="JACJKX010000005">
    <property type="protein sequence ID" value="MBM6928449.1"/>
    <property type="molecule type" value="Genomic_DNA"/>
</dbReference>
<name>A0ABS2GU16_9BURK</name>
<dbReference type="PANTHER" id="PTHR35602:SF3">
    <property type="entry name" value="ESTERASE YQIA"/>
    <property type="match status" value="1"/>
</dbReference>